<dbReference type="EMBL" id="QUMU01000010">
    <property type="protein sequence ID" value="REG27045.1"/>
    <property type="molecule type" value="Genomic_DNA"/>
</dbReference>
<sequence length="343" mass="37832">MPDQRLETALRDLEVTANNFAIRVIRMAQVRSSYIEQIREMSQSIRAAVEAGELTAEKGAKLANEARNQILEMQRHRDLDLGRALAQQLKDKGLTLEKAIAKAMEKLGLKGRPFQSLDGNQQRQVFQEVIESSGRSRPSVTQKIPRLRWAARGLWIATLAIAAYNIGTAENPWWQTGRETASVAGGLGGSFVGGAAMGAAGGIWAGPVGVAVGALVGGILGAMLADHAYVESAGTSDPRTRQFVSRFTNFWTGVDEAGMARALAREQLTNPRFVQAVFQSLDHDYTTDADDIALEFVRLARQDATLTRQLRQDRSLRELLIRLLDEGWTSAQEQETIQYLRRL</sequence>
<evidence type="ECO:0000313" key="2">
    <source>
        <dbReference type="Proteomes" id="UP000256345"/>
    </source>
</evidence>
<reference evidence="1 2" key="1">
    <citation type="submission" date="2018-08" db="EMBL/GenBank/DDBJ databases">
        <title>Genomic Encyclopedia of Archaeal and Bacterial Type Strains, Phase II (KMG-II): from individual species to whole genera.</title>
        <authorList>
            <person name="Goeker M."/>
        </authorList>
    </citation>
    <scope>NUCLEOTIDE SEQUENCE [LARGE SCALE GENOMIC DNA]</scope>
    <source>
        <strain evidence="1 2">DSM 2261</strain>
    </source>
</reference>
<gene>
    <name evidence="1" type="ORF">ATI61_11051</name>
</gene>
<dbReference type="Proteomes" id="UP000256345">
    <property type="component" value="Unassembled WGS sequence"/>
</dbReference>
<protein>
    <submittedName>
        <fullName evidence="1">Uncharacterized protein</fullName>
    </submittedName>
</protein>
<accession>A0ABX9JTU1</accession>
<name>A0ABX9JTU1_9BACT</name>
<proteinExistence type="predicted"/>
<keyword evidence="2" id="KW-1185">Reference proteome</keyword>
<comment type="caution">
    <text evidence="1">The sequence shown here is derived from an EMBL/GenBank/DDBJ whole genome shotgun (WGS) entry which is preliminary data.</text>
</comment>
<organism evidence="1 2">
    <name type="scientific">Archangium gephyra</name>
    <dbReference type="NCBI Taxonomy" id="48"/>
    <lineage>
        <taxon>Bacteria</taxon>
        <taxon>Pseudomonadati</taxon>
        <taxon>Myxococcota</taxon>
        <taxon>Myxococcia</taxon>
        <taxon>Myxococcales</taxon>
        <taxon>Cystobacterineae</taxon>
        <taxon>Archangiaceae</taxon>
        <taxon>Archangium</taxon>
    </lineage>
</organism>
<dbReference type="RefSeq" id="WP_047859550.1">
    <property type="nucleotide sequence ID" value="NZ_CP011509.1"/>
</dbReference>
<evidence type="ECO:0000313" key="1">
    <source>
        <dbReference type="EMBL" id="REG27045.1"/>
    </source>
</evidence>